<dbReference type="RefSeq" id="WP_119089889.1">
    <property type="nucleotide sequence ID" value="NZ_QXIW01000024.1"/>
</dbReference>
<dbReference type="Proteomes" id="UP000266042">
    <property type="component" value="Unassembled WGS sequence"/>
</dbReference>
<dbReference type="InterPro" id="IPR019734">
    <property type="entry name" value="TPR_rpt"/>
</dbReference>
<dbReference type="SUPFAM" id="SSF48452">
    <property type="entry name" value="TPR-like"/>
    <property type="match status" value="1"/>
</dbReference>
<evidence type="ECO:0000256" key="1">
    <source>
        <dbReference type="PROSITE-ProRule" id="PRU00339"/>
    </source>
</evidence>
<sequence>MYWHHKGTNALAQNKTSIAVTALARAIALPGAASVCYYNLAMALGAARETERATMFLQKAIALRPDDPELLMRSVRIMNGWGRRATAIECLRAFTRSGRRRHDVELLLSELLADS</sequence>
<dbReference type="AlphaFoldDB" id="A0A398DRH9"/>
<keyword evidence="1" id="KW-0802">TPR repeat</keyword>
<dbReference type="InterPro" id="IPR011990">
    <property type="entry name" value="TPR-like_helical_dom_sf"/>
</dbReference>
<organism evidence="2 3">
    <name type="scientific">Candidatus Cryosericum hinesii</name>
    <dbReference type="NCBI Taxonomy" id="2290915"/>
    <lineage>
        <taxon>Bacteria</taxon>
        <taxon>Pseudomonadati</taxon>
        <taxon>Caldisericota/Cryosericota group</taxon>
        <taxon>Candidatus Cryosericota</taxon>
        <taxon>Candidatus Cryosericia</taxon>
        <taxon>Candidatus Cryosericales</taxon>
        <taxon>Candidatus Cryosericaceae</taxon>
        <taxon>Candidatus Cryosericum</taxon>
    </lineage>
</organism>
<comment type="caution">
    <text evidence="2">The sequence shown here is derived from an EMBL/GenBank/DDBJ whole genome shotgun (WGS) entry which is preliminary data.</text>
</comment>
<evidence type="ECO:0000313" key="2">
    <source>
        <dbReference type="EMBL" id="RIE13291.1"/>
    </source>
</evidence>
<evidence type="ECO:0000313" key="3">
    <source>
        <dbReference type="Proteomes" id="UP000266042"/>
    </source>
</evidence>
<protein>
    <submittedName>
        <fullName evidence="2">Uncharacterized protein</fullName>
    </submittedName>
</protein>
<dbReference type="Gene3D" id="1.25.40.10">
    <property type="entry name" value="Tetratricopeptide repeat domain"/>
    <property type="match status" value="1"/>
</dbReference>
<dbReference type="EMBL" id="QXIW01000024">
    <property type="protein sequence ID" value="RIE13291.1"/>
    <property type="molecule type" value="Genomic_DNA"/>
</dbReference>
<name>A0A398DRH9_9BACT</name>
<dbReference type="PROSITE" id="PS50005">
    <property type="entry name" value="TPR"/>
    <property type="match status" value="1"/>
</dbReference>
<gene>
    <name evidence="2" type="ORF">SMC3_04625</name>
</gene>
<accession>A0A398DRH9</accession>
<feature type="repeat" description="TPR" evidence="1">
    <location>
        <begin position="34"/>
        <end position="67"/>
    </location>
</feature>
<reference evidence="2 3" key="1">
    <citation type="submission" date="2018-09" db="EMBL/GenBank/DDBJ databases">
        <title>Discovery and Ecogenomic Context for Candidatus Cryosericales, a Global Caldiserica Order Active in Thawing Permafrost.</title>
        <authorList>
            <person name="Martinez M.A."/>
            <person name="Woodcroft B.J."/>
            <person name="Ignacio Espinoza J.C."/>
            <person name="Zayed A."/>
            <person name="Singleton C.M."/>
            <person name="Boyd J."/>
            <person name="Li Y.-F."/>
            <person name="Purvine S."/>
            <person name="Maughan H."/>
            <person name="Hodgkins S.B."/>
            <person name="Anderson D."/>
            <person name="Sederholm M."/>
            <person name="Temperton B."/>
            <person name="Saleska S.R."/>
            <person name="Tyson G.W."/>
            <person name="Rich V.I."/>
        </authorList>
    </citation>
    <scope>NUCLEOTIDE SEQUENCE [LARGE SCALE GENOMIC DNA]</scope>
    <source>
        <strain evidence="2 3">SMC3</strain>
    </source>
</reference>
<proteinExistence type="predicted"/>